<dbReference type="AlphaFoldDB" id="A0AAD6R041"/>
<sequence>MPCPTTPFFTTSFQSVARSSFKLWTISAVEKHEGADSKLIQGWT</sequence>
<proteinExistence type="predicted"/>
<comment type="caution">
    <text evidence="1">The sequence shown here is derived from an EMBL/GenBank/DDBJ whole genome shotgun (WGS) entry which is preliminary data.</text>
</comment>
<dbReference type="EMBL" id="JAQIZT010000004">
    <property type="protein sequence ID" value="KAJ6999846.1"/>
    <property type="molecule type" value="Genomic_DNA"/>
</dbReference>
<keyword evidence="2" id="KW-1185">Reference proteome</keyword>
<protein>
    <submittedName>
        <fullName evidence="1">Uncharacterized protein</fullName>
    </submittedName>
</protein>
<name>A0AAD6R041_9ROSI</name>
<accession>A0AAD6R041</accession>
<reference evidence="1 2" key="1">
    <citation type="journal article" date="2023" name="Mol. Ecol. Resour.">
        <title>Chromosome-level genome assembly of a triploid poplar Populus alba 'Berolinensis'.</title>
        <authorList>
            <person name="Chen S."/>
            <person name="Yu Y."/>
            <person name="Wang X."/>
            <person name="Wang S."/>
            <person name="Zhang T."/>
            <person name="Zhou Y."/>
            <person name="He R."/>
            <person name="Meng N."/>
            <person name="Wang Y."/>
            <person name="Liu W."/>
            <person name="Liu Z."/>
            <person name="Liu J."/>
            <person name="Guo Q."/>
            <person name="Huang H."/>
            <person name="Sederoff R.R."/>
            <person name="Wang G."/>
            <person name="Qu G."/>
            <person name="Chen S."/>
        </authorList>
    </citation>
    <scope>NUCLEOTIDE SEQUENCE [LARGE SCALE GENOMIC DNA]</scope>
    <source>
        <strain evidence="1">SC-2020</strain>
    </source>
</reference>
<gene>
    <name evidence="1" type="ORF">NC653_010560</name>
</gene>
<dbReference type="Proteomes" id="UP001164929">
    <property type="component" value="Chromosome 4"/>
</dbReference>
<evidence type="ECO:0000313" key="2">
    <source>
        <dbReference type="Proteomes" id="UP001164929"/>
    </source>
</evidence>
<evidence type="ECO:0000313" key="1">
    <source>
        <dbReference type="EMBL" id="KAJ6999846.1"/>
    </source>
</evidence>
<organism evidence="1 2">
    <name type="scientific">Populus alba x Populus x berolinensis</name>
    <dbReference type="NCBI Taxonomy" id="444605"/>
    <lineage>
        <taxon>Eukaryota</taxon>
        <taxon>Viridiplantae</taxon>
        <taxon>Streptophyta</taxon>
        <taxon>Embryophyta</taxon>
        <taxon>Tracheophyta</taxon>
        <taxon>Spermatophyta</taxon>
        <taxon>Magnoliopsida</taxon>
        <taxon>eudicotyledons</taxon>
        <taxon>Gunneridae</taxon>
        <taxon>Pentapetalae</taxon>
        <taxon>rosids</taxon>
        <taxon>fabids</taxon>
        <taxon>Malpighiales</taxon>
        <taxon>Salicaceae</taxon>
        <taxon>Saliceae</taxon>
        <taxon>Populus</taxon>
    </lineage>
</organism>